<evidence type="ECO:0000313" key="4">
    <source>
        <dbReference type="Proteomes" id="UP001501455"/>
    </source>
</evidence>
<gene>
    <name evidence="3" type="ORF">GCM10019016_123490</name>
</gene>
<proteinExistence type="predicted"/>
<feature type="domain" description="Beta-lactamase-related" evidence="2">
    <location>
        <begin position="1"/>
        <end position="76"/>
    </location>
</feature>
<organism evidence="3 4">
    <name type="scientific">Streptomyces prasinosporus</name>
    <dbReference type="NCBI Taxonomy" id="68256"/>
    <lineage>
        <taxon>Bacteria</taxon>
        <taxon>Bacillati</taxon>
        <taxon>Actinomycetota</taxon>
        <taxon>Actinomycetes</taxon>
        <taxon>Kitasatosporales</taxon>
        <taxon>Streptomycetaceae</taxon>
        <taxon>Streptomyces</taxon>
        <taxon>Streptomyces albogriseolus group</taxon>
    </lineage>
</organism>
<comment type="caution">
    <text evidence="3">The sequence shown here is derived from an EMBL/GenBank/DDBJ whole genome shotgun (WGS) entry which is preliminary data.</text>
</comment>
<sequence>MGSVTKVATATAVLLLADDGDLDLDEPVSDLLPDLPGESTDVTTRHLLSHTAGLPTGPDSDSAVGTTASRYLSTGRSRCAASASNPARSRPP</sequence>
<feature type="compositionally biased region" description="Low complexity" evidence="1">
    <location>
        <begin position="76"/>
        <end position="92"/>
    </location>
</feature>
<name>A0ABP6UBU3_9ACTN</name>
<dbReference type="InterPro" id="IPR050491">
    <property type="entry name" value="AmpC-like"/>
</dbReference>
<evidence type="ECO:0000256" key="1">
    <source>
        <dbReference type="SAM" id="MobiDB-lite"/>
    </source>
</evidence>
<dbReference type="Pfam" id="PF00144">
    <property type="entry name" value="Beta-lactamase"/>
    <property type="match status" value="1"/>
</dbReference>
<dbReference type="Proteomes" id="UP001501455">
    <property type="component" value="Unassembled WGS sequence"/>
</dbReference>
<dbReference type="InterPro" id="IPR012338">
    <property type="entry name" value="Beta-lactam/transpept-like"/>
</dbReference>
<reference evidence="4" key="1">
    <citation type="journal article" date="2019" name="Int. J. Syst. Evol. Microbiol.">
        <title>The Global Catalogue of Microorganisms (GCM) 10K type strain sequencing project: providing services to taxonomists for standard genome sequencing and annotation.</title>
        <authorList>
            <consortium name="The Broad Institute Genomics Platform"/>
            <consortium name="The Broad Institute Genome Sequencing Center for Infectious Disease"/>
            <person name="Wu L."/>
            <person name="Ma J."/>
        </authorList>
    </citation>
    <scope>NUCLEOTIDE SEQUENCE [LARGE SCALE GENOMIC DNA]</scope>
    <source>
        <strain evidence="4">JCM 4816</strain>
    </source>
</reference>
<evidence type="ECO:0000259" key="2">
    <source>
        <dbReference type="Pfam" id="PF00144"/>
    </source>
</evidence>
<dbReference type="Gene3D" id="3.40.710.10">
    <property type="entry name" value="DD-peptidase/beta-lactamase superfamily"/>
    <property type="match status" value="1"/>
</dbReference>
<accession>A0ABP6UBU3</accession>
<keyword evidence="4" id="KW-1185">Reference proteome</keyword>
<feature type="compositionally biased region" description="Polar residues" evidence="1">
    <location>
        <begin position="63"/>
        <end position="75"/>
    </location>
</feature>
<dbReference type="PANTHER" id="PTHR46825">
    <property type="entry name" value="D-ALANYL-D-ALANINE-CARBOXYPEPTIDASE/ENDOPEPTIDASE AMPH"/>
    <property type="match status" value="1"/>
</dbReference>
<dbReference type="PANTHER" id="PTHR46825:SF9">
    <property type="entry name" value="BETA-LACTAMASE-RELATED DOMAIN-CONTAINING PROTEIN"/>
    <property type="match status" value="1"/>
</dbReference>
<feature type="region of interest" description="Disordered" evidence="1">
    <location>
        <begin position="50"/>
        <end position="92"/>
    </location>
</feature>
<dbReference type="InterPro" id="IPR001466">
    <property type="entry name" value="Beta-lactam-related"/>
</dbReference>
<dbReference type="SUPFAM" id="SSF56601">
    <property type="entry name" value="beta-lactamase/transpeptidase-like"/>
    <property type="match status" value="1"/>
</dbReference>
<evidence type="ECO:0000313" key="3">
    <source>
        <dbReference type="EMBL" id="GAA3505236.1"/>
    </source>
</evidence>
<protein>
    <recommendedName>
        <fullName evidence="2">Beta-lactamase-related domain-containing protein</fullName>
    </recommendedName>
</protein>
<dbReference type="EMBL" id="BAAAXF010000082">
    <property type="protein sequence ID" value="GAA3505236.1"/>
    <property type="molecule type" value="Genomic_DNA"/>
</dbReference>